<dbReference type="Proteomes" id="UP000006443">
    <property type="component" value="Unassembled WGS sequence"/>
</dbReference>
<dbReference type="SUPFAM" id="SSF55315">
    <property type="entry name" value="L30e-like"/>
    <property type="match status" value="1"/>
</dbReference>
<feature type="domain" description="Ribosomal protein eL8/eL30/eS12/Gadd45" evidence="1">
    <location>
        <begin position="4"/>
        <end position="80"/>
    </location>
</feature>
<accession>C0GGC0</accession>
<protein>
    <submittedName>
        <fullName evidence="2">Ribosomal protein L7Ae/L30e/S12e/Gadd45</fullName>
    </submittedName>
</protein>
<dbReference type="OrthoDB" id="2353623at2"/>
<name>C0GGC0_DETAL</name>
<reference evidence="2 3" key="1">
    <citation type="submission" date="2009-02" db="EMBL/GenBank/DDBJ databases">
        <title>Sequencing of the draft genome and assembly of Dethiobacter alkaliphilus AHT 1.</title>
        <authorList>
            <consortium name="US DOE Joint Genome Institute (JGI-PGF)"/>
            <person name="Lucas S."/>
            <person name="Copeland A."/>
            <person name="Lapidus A."/>
            <person name="Glavina del Rio T."/>
            <person name="Dalin E."/>
            <person name="Tice H."/>
            <person name="Bruce D."/>
            <person name="Goodwin L."/>
            <person name="Pitluck S."/>
            <person name="Larimer F."/>
            <person name="Land M.L."/>
            <person name="Hauser L."/>
            <person name="Muyzer G."/>
        </authorList>
    </citation>
    <scope>NUCLEOTIDE SEQUENCE [LARGE SCALE GENOMIC DNA]</scope>
    <source>
        <strain evidence="2 3">AHT 1</strain>
    </source>
</reference>
<dbReference type="STRING" id="555088.DealDRAFT_1529"/>
<organism evidence="2 3">
    <name type="scientific">Dethiobacter alkaliphilus AHT 1</name>
    <dbReference type="NCBI Taxonomy" id="555088"/>
    <lineage>
        <taxon>Bacteria</taxon>
        <taxon>Bacillati</taxon>
        <taxon>Bacillota</taxon>
        <taxon>Dethiobacteria</taxon>
        <taxon>Dethiobacterales</taxon>
        <taxon>Dethiobacteraceae</taxon>
        <taxon>Dethiobacter</taxon>
    </lineage>
</organism>
<dbReference type="RefSeq" id="WP_008516342.1">
    <property type="nucleotide sequence ID" value="NZ_ACJM01000006.1"/>
</dbReference>
<evidence type="ECO:0000313" key="3">
    <source>
        <dbReference type="Proteomes" id="UP000006443"/>
    </source>
</evidence>
<dbReference type="Gene3D" id="3.30.1330.30">
    <property type="match status" value="1"/>
</dbReference>
<keyword evidence="2" id="KW-0687">Ribonucleoprotein</keyword>
<proteinExistence type="predicted"/>
<comment type="caution">
    <text evidence="2">The sequence shown here is derived from an EMBL/GenBank/DDBJ whole genome shotgun (WGS) entry which is preliminary data.</text>
</comment>
<dbReference type="eggNOG" id="COG1358">
    <property type="taxonomic scope" value="Bacteria"/>
</dbReference>
<dbReference type="Pfam" id="PF01248">
    <property type="entry name" value="Ribosomal_L7Ae"/>
    <property type="match status" value="1"/>
</dbReference>
<dbReference type="EMBL" id="ACJM01000006">
    <property type="protein sequence ID" value="EEG77809.1"/>
    <property type="molecule type" value="Genomic_DNA"/>
</dbReference>
<keyword evidence="2" id="KW-0689">Ribosomal protein</keyword>
<keyword evidence="3" id="KW-1185">Reference proteome</keyword>
<dbReference type="AlphaFoldDB" id="C0GGC0"/>
<evidence type="ECO:0000313" key="2">
    <source>
        <dbReference type="EMBL" id="EEG77809.1"/>
    </source>
</evidence>
<dbReference type="InterPro" id="IPR004038">
    <property type="entry name" value="Ribosomal_eL8/eL30/eS12/Gad45"/>
</dbReference>
<dbReference type="InterPro" id="IPR029064">
    <property type="entry name" value="Ribosomal_eL30-like_sf"/>
</dbReference>
<sequence>MDLENLKQARQTVTGTKQTQKAVECGKARHVFIARDADERVTRPIAQACGQKDIPVTVVETMDELGKACNIKVSAATAAILLED</sequence>
<dbReference type="GO" id="GO:0005840">
    <property type="term" value="C:ribosome"/>
    <property type="evidence" value="ECO:0007669"/>
    <property type="project" value="UniProtKB-KW"/>
</dbReference>
<gene>
    <name evidence="2" type="ORF">DealDRAFT_1529</name>
</gene>
<evidence type="ECO:0000259" key="1">
    <source>
        <dbReference type="Pfam" id="PF01248"/>
    </source>
</evidence>